<dbReference type="PROSITE" id="PS51384">
    <property type="entry name" value="FAD_FR"/>
    <property type="match status" value="1"/>
</dbReference>
<reference evidence="3" key="1">
    <citation type="submission" date="2016-10" db="EMBL/GenBank/DDBJ databases">
        <authorList>
            <person name="Varghese N."/>
            <person name="Submissions S."/>
        </authorList>
    </citation>
    <scope>NUCLEOTIDE SEQUENCE [LARGE SCALE GENOMIC DNA]</scope>
    <source>
        <strain evidence="3">DSM 26894</strain>
    </source>
</reference>
<evidence type="ECO:0000313" key="2">
    <source>
        <dbReference type="EMBL" id="SFS91994.1"/>
    </source>
</evidence>
<dbReference type="InterPro" id="IPR001433">
    <property type="entry name" value="OxRdtase_FAD/NAD-bd"/>
</dbReference>
<accession>A0A1I6TS60</accession>
<dbReference type="STRING" id="311180.SAMN04488050_106321"/>
<evidence type="ECO:0000313" key="3">
    <source>
        <dbReference type="Proteomes" id="UP000199392"/>
    </source>
</evidence>
<dbReference type="Proteomes" id="UP000199392">
    <property type="component" value="Unassembled WGS sequence"/>
</dbReference>
<dbReference type="Pfam" id="PF00970">
    <property type="entry name" value="FAD_binding_6"/>
    <property type="match status" value="1"/>
</dbReference>
<dbReference type="AlphaFoldDB" id="A0A1I6TS60"/>
<dbReference type="InterPro" id="IPR017938">
    <property type="entry name" value="Riboflavin_synthase-like_b-brl"/>
</dbReference>
<dbReference type="Pfam" id="PF00175">
    <property type="entry name" value="NAD_binding_1"/>
    <property type="match status" value="1"/>
</dbReference>
<dbReference type="SUPFAM" id="SSF63380">
    <property type="entry name" value="Riboflavin synthase domain-like"/>
    <property type="match status" value="1"/>
</dbReference>
<feature type="domain" description="FAD-binding FR-type" evidence="1">
    <location>
        <begin position="1"/>
        <end position="105"/>
    </location>
</feature>
<dbReference type="PRINTS" id="PR00410">
    <property type="entry name" value="PHEHYDRXLASE"/>
</dbReference>
<organism evidence="2 3">
    <name type="scientific">Alloyangia pacifica</name>
    <dbReference type="NCBI Taxonomy" id="311180"/>
    <lineage>
        <taxon>Bacteria</taxon>
        <taxon>Pseudomonadati</taxon>
        <taxon>Pseudomonadota</taxon>
        <taxon>Alphaproteobacteria</taxon>
        <taxon>Rhodobacterales</taxon>
        <taxon>Roseobacteraceae</taxon>
        <taxon>Alloyangia</taxon>
    </lineage>
</organism>
<dbReference type="SUPFAM" id="SSF52343">
    <property type="entry name" value="Ferredoxin reductase-like, C-terminal NADP-linked domain"/>
    <property type="match status" value="1"/>
</dbReference>
<dbReference type="InterPro" id="IPR050415">
    <property type="entry name" value="MRET"/>
</dbReference>
<sequence length="228" mass="25198">MSRKLTLQSIEPVTHDVNHLVFDRPEGLDFVPGQAIDMALDKEGWREERRPFTFTSLPGQDRLEFVIKSYPESADGHDGVTERTGRMQPGDAVLVEEPWGAIEDKGDGVFIAGGAGVTPFIAILRKKLKERGTLEGNTLVFSNKTEADIILREAFEGMPGLKTVFLVTDEEASPLHREQIDGKLLAQVVTPARDVCYVCGPDAMLDDMAKALRDIGVAEDRIVTEEFD</sequence>
<dbReference type="GO" id="GO:0016491">
    <property type="term" value="F:oxidoreductase activity"/>
    <property type="evidence" value="ECO:0007669"/>
    <property type="project" value="InterPro"/>
</dbReference>
<dbReference type="CDD" id="cd06196">
    <property type="entry name" value="FNR_like_1"/>
    <property type="match status" value="1"/>
</dbReference>
<dbReference type="Gene3D" id="2.40.30.10">
    <property type="entry name" value="Translation factors"/>
    <property type="match status" value="1"/>
</dbReference>
<proteinExistence type="predicted"/>
<dbReference type="InterPro" id="IPR008333">
    <property type="entry name" value="Cbr1-like_FAD-bd_dom"/>
</dbReference>
<name>A0A1I6TS60_9RHOB</name>
<protein>
    <recommendedName>
        <fullName evidence="1">FAD-binding FR-type domain-containing protein</fullName>
    </recommendedName>
</protein>
<dbReference type="PANTHER" id="PTHR47354">
    <property type="entry name" value="NADH OXIDOREDUCTASE HCR"/>
    <property type="match status" value="1"/>
</dbReference>
<dbReference type="InterPro" id="IPR039261">
    <property type="entry name" value="FNR_nucleotide-bd"/>
</dbReference>
<dbReference type="RefSeq" id="WP_092424869.1">
    <property type="nucleotide sequence ID" value="NZ_FNCL01000006.1"/>
</dbReference>
<dbReference type="Gene3D" id="3.40.50.80">
    <property type="entry name" value="Nucleotide-binding domain of ferredoxin-NADP reductase (FNR) module"/>
    <property type="match status" value="1"/>
</dbReference>
<evidence type="ECO:0000259" key="1">
    <source>
        <dbReference type="PROSITE" id="PS51384"/>
    </source>
</evidence>
<dbReference type="PANTHER" id="PTHR47354:SF5">
    <property type="entry name" value="PROTEIN RFBI"/>
    <property type="match status" value="1"/>
</dbReference>
<gene>
    <name evidence="2" type="ORF">SAMN04488050_106321</name>
</gene>
<dbReference type="OrthoDB" id="9792185at2"/>
<dbReference type="InterPro" id="IPR017927">
    <property type="entry name" value="FAD-bd_FR_type"/>
</dbReference>
<keyword evidence="3" id="KW-1185">Reference proteome</keyword>
<dbReference type="EMBL" id="FOZW01000006">
    <property type="protein sequence ID" value="SFS91994.1"/>
    <property type="molecule type" value="Genomic_DNA"/>
</dbReference>